<evidence type="ECO:0000256" key="1">
    <source>
        <dbReference type="SAM" id="MobiDB-lite"/>
    </source>
</evidence>
<reference evidence="2 3" key="1">
    <citation type="submission" date="2019-03" db="EMBL/GenBank/DDBJ databases">
        <title>Comparative genomic analyses of the sweetpotato soil rot pathogen, Streptomyces ipomoeae.</title>
        <authorList>
            <person name="Ruschel Soares N."/>
            <person name="Badger J.H."/>
            <person name="Huguet-Tapia J.C."/>
            <person name="Clark C.A."/>
            <person name="Pettis G.S."/>
        </authorList>
    </citation>
    <scope>NUCLEOTIDE SEQUENCE [LARGE SCALE GENOMIC DNA]</scope>
    <source>
        <strain evidence="2 3">88-35</strain>
    </source>
</reference>
<gene>
    <name evidence="2" type="ORF">Sipo8835_39245</name>
</gene>
<feature type="region of interest" description="Disordered" evidence="1">
    <location>
        <begin position="1"/>
        <end position="21"/>
    </location>
</feature>
<evidence type="ECO:0008006" key="4">
    <source>
        <dbReference type="Google" id="ProtNLM"/>
    </source>
</evidence>
<dbReference type="Gene3D" id="1.10.10.60">
    <property type="entry name" value="Homeodomain-like"/>
    <property type="match status" value="1"/>
</dbReference>
<dbReference type="AlphaFoldDB" id="A0AAE8VX88"/>
<dbReference type="Proteomes" id="UP000318720">
    <property type="component" value="Unassembled WGS sequence"/>
</dbReference>
<accession>A0AAE8VX88</accession>
<comment type="caution">
    <text evidence="2">The sequence shown here is derived from an EMBL/GenBank/DDBJ whole genome shotgun (WGS) entry which is preliminary data.</text>
</comment>
<evidence type="ECO:0000313" key="2">
    <source>
        <dbReference type="EMBL" id="TQE19717.1"/>
    </source>
</evidence>
<name>A0AAE8VX88_9ACTN</name>
<dbReference type="EMBL" id="SPAZ01000314">
    <property type="protein sequence ID" value="TQE19717.1"/>
    <property type="molecule type" value="Genomic_DNA"/>
</dbReference>
<proteinExistence type="predicted"/>
<protein>
    <recommendedName>
        <fullName evidence="4">Homeodomain phBC6A51-type domain-containing protein</fullName>
    </recommendedName>
</protein>
<evidence type="ECO:0000313" key="3">
    <source>
        <dbReference type="Proteomes" id="UP000318720"/>
    </source>
</evidence>
<organism evidence="2 3">
    <name type="scientific">Streptomyces ipomoeae</name>
    <dbReference type="NCBI Taxonomy" id="103232"/>
    <lineage>
        <taxon>Bacteria</taxon>
        <taxon>Bacillati</taxon>
        <taxon>Actinomycetota</taxon>
        <taxon>Actinomycetes</taxon>
        <taxon>Kitasatosporales</taxon>
        <taxon>Streptomycetaceae</taxon>
        <taxon>Streptomyces</taxon>
    </lineage>
</organism>
<sequence>MLAQGTSSDKAGEAAGVSGRTVRRWREDPAFETQVQEARRAILTEAVAALGAAAREAVD</sequence>